<evidence type="ECO:0000313" key="2">
    <source>
        <dbReference type="EMBL" id="GBM34882.1"/>
    </source>
</evidence>
<evidence type="ECO:0000256" key="1">
    <source>
        <dbReference type="SAM" id="MobiDB-lite"/>
    </source>
</evidence>
<proteinExistence type="predicted"/>
<organism evidence="2 3">
    <name type="scientific">Araneus ventricosus</name>
    <name type="common">Orbweaver spider</name>
    <name type="synonym">Epeira ventricosa</name>
    <dbReference type="NCBI Taxonomy" id="182803"/>
    <lineage>
        <taxon>Eukaryota</taxon>
        <taxon>Metazoa</taxon>
        <taxon>Ecdysozoa</taxon>
        <taxon>Arthropoda</taxon>
        <taxon>Chelicerata</taxon>
        <taxon>Arachnida</taxon>
        <taxon>Araneae</taxon>
        <taxon>Araneomorphae</taxon>
        <taxon>Entelegynae</taxon>
        <taxon>Araneoidea</taxon>
        <taxon>Araneidae</taxon>
        <taxon>Araneus</taxon>
    </lineage>
</organism>
<sequence>MPAMNKPLQNNDSVGTNKRNPLIPISVSKPLPFNVGARKFYHFIQPLFIGVRQRAVGKAVRLAEWSRGDRTPPHASVPDAITATEQVGWAWDKSRGDIVAGSKFQNPRTVILRPLSTNDSPCWLGWCMLNPSGTNVGVV</sequence>
<dbReference type="AlphaFoldDB" id="A0A4Y2F030"/>
<reference evidence="2 3" key="1">
    <citation type="journal article" date="2019" name="Sci. Rep.">
        <title>Orb-weaving spider Araneus ventricosus genome elucidates the spidroin gene catalogue.</title>
        <authorList>
            <person name="Kono N."/>
            <person name="Nakamura H."/>
            <person name="Ohtoshi R."/>
            <person name="Moran D.A.P."/>
            <person name="Shinohara A."/>
            <person name="Yoshida Y."/>
            <person name="Fujiwara M."/>
            <person name="Mori M."/>
            <person name="Tomita M."/>
            <person name="Arakawa K."/>
        </authorList>
    </citation>
    <scope>NUCLEOTIDE SEQUENCE [LARGE SCALE GENOMIC DNA]</scope>
</reference>
<feature type="region of interest" description="Disordered" evidence="1">
    <location>
        <begin position="1"/>
        <end position="20"/>
    </location>
</feature>
<name>A0A4Y2F030_ARAVE</name>
<keyword evidence="3" id="KW-1185">Reference proteome</keyword>
<protein>
    <submittedName>
        <fullName evidence="2">Uncharacterized protein</fullName>
    </submittedName>
</protein>
<dbReference type="Proteomes" id="UP000499080">
    <property type="component" value="Unassembled WGS sequence"/>
</dbReference>
<evidence type="ECO:0000313" key="3">
    <source>
        <dbReference type="Proteomes" id="UP000499080"/>
    </source>
</evidence>
<feature type="compositionally biased region" description="Polar residues" evidence="1">
    <location>
        <begin position="7"/>
        <end position="19"/>
    </location>
</feature>
<comment type="caution">
    <text evidence="2">The sequence shown here is derived from an EMBL/GenBank/DDBJ whole genome shotgun (WGS) entry which is preliminary data.</text>
</comment>
<accession>A0A4Y2F030</accession>
<dbReference type="EMBL" id="BGPR01000771">
    <property type="protein sequence ID" value="GBM34882.1"/>
    <property type="molecule type" value="Genomic_DNA"/>
</dbReference>
<gene>
    <name evidence="2" type="ORF">AVEN_146625_1</name>
</gene>